<reference evidence="10 11" key="1">
    <citation type="journal article" date="2007" name="PLoS ONE">
        <title>The complete genome sequence and analysis of the Epsilonproteobacterium Arcobacter butzleri.</title>
        <authorList>
            <person name="Miller W.G."/>
            <person name="Parker C.T."/>
            <person name="Rubenfield M."/>
            <person name="Mendz G.L."/>
            <person name="Woesten M.M.S.M."/>
            <person name="Ussery D.W."/>
            <person name="Stolz J.F."/>
            <person name="Binnewies T.T."/>
            <person name="Hallin P.F."/>
            <person name="Wang G."/>
            <person name="Malek J.A."/>
            <person name="Rogosin A."/>
            <person name="Stanker L.H."/>
            <person name="Mandrell R.E."/>
        </authorList>
    </citation>
    <scope>NUCLEOTIDE SEQUENCE [LARGE SCALE GENOMIC DNA]</scope>
    <source>
        <strain evidence="10 11">RM4018</strain>
    </source>
</reference>
<dbReference type="GO" id="GO:0051539">
    <property type="term" value="F:4 iron, 4 sulfur cluster binding"/>
    <property type="evidence" value="ECO:0007669"/>
    <property type="project" value="UniProtKB-KW"/>
</dbReference>
<dbReference type="EMBL" id="CP000361">
    <property type="protein sequence ID" value="ABV68390.1"/>
    <property type="molecule type" value="Genomic_DNA"/>
</dbReference>
<evidence type="ECO:0000256" key="1">
    <source>
        <dbReference type="ARBA" id="ARBA00010429"/>
    </source>
</evidence>
<dbReference type="STRING" id="367737.Abu_2176"/>
<dbReference type="HOGENOM" id="CLU_762164_0_0_7"/>
<sequence>MSQNLNIEKIKKEKKTIDILTDIYFYAIFGELIPVEDLERFNWYGIYAQDEKQEFFELRIPLFLGELNLIQLKTLNELSKKYSNSSLMFCKEQKVILKNLKINNIPDIFKELNEVNLNTFFENGHTVRRVLTCPVNGIDKTQILDVEPLANKLNDTFIGNRNFSNLPNKLHIAISGYEEGCDVAFTPDISFNATKDSKGKIIFALNILDKNIGFITPSSVVKCAISIANIYKDFGDRDDIEKSSFEYLIKDLGYVRFFDILNSMMDYKVQKSAIISKDKTPKKPRFGINESKIEGQSYIGCRLGSNEFSSSTIDNLLALFEKYNASRIKITHKGNIIIILDVPAINAKNLASDLEKTNFNPFV</sequence>
<evidence type="ECO:0000256" key="5">
    <source>
        <dbReference type="ARBA" id="ARBA00023002"/>
    </source>
</evidence>
<name>A8EWR7_ALIB4</name>
<dbReference type="EC" id="1.7.7.1" evidence="10"/>
<evidence type="ECO:0000259" key="8">
    <source>
        <dbReference type="Pfam" id="PF01077"/>
    </source>
</evidence>
<organism evidence="10 11">
    <name type="scientific">Aliarcobacter butzleri (strain RM4018)</name>
    <name type="common">Arcobacter butzleri</name>
    <dbReference type="NCBI Taxonomy" id="367737"/>
    <lineage>
        <taxon>Bacteria</taxon>
        <taxon>Pseudomonadati</taxon>
        <taxon>Campylobacterota</taxon>
        <taxon>Epsilonproteobacteria</taxon>
        <taxon>Campylobacterales</taxon>
        <taxon>Arcobacteraceae</taxon>
        <taxon>Aliarcobacter</taxon>
    </lineage>
</organism>
<gene>
    <name evidence="10" type="primary">cysI</name>
    <name evidence="10" type="ordered locus">Abu_2176</name>
</gene>
<evidence type="ECO:0000256" key="2">
    <source>
        <dbReference type="ARBA" id="ARBA00022485"/>
    </source>
</evidence>
<dbReference type="InterPro" id="IPR006067">
    <property type="entry name" value="NO2/SO3_Rdtase_4Fe4S_dom"/>
</dbReference>
<dbReference type="GO" id="GO:0048307">
    <property type="term" value="F:ferredoxin-nitrite reductase activity"/>
    <property type="evidence" value="ECO:0007669"/>
    <property type="project" value="UniProtKB-EC"/>
</dbReference>
<dbReference type="GeneID" id="24305023"/>
<dbReference type="PANTHER" id="PTHR32439:SF0">
    <property type="entry name" value="FERREDOXIN--NITRITE REDUCTASE, CHLOROPLASTIC"/>
    <property type="match status" value="1"/>
</dbReference>
<dbReference type="GO" id="GO:0020037">
    <property type="term" value="F:heme binding"/>
    <property type="evidence" value="ECO:0007669"/>
    <property type="project" value="InterPro"/>
</dbReference>
<evidence type="ECO:0000256" key="6">
    <source>
        <dbReference type="ARBA" id="ARBA00023004"/>
    </source>
</evidence>
<dbReference type="InterPro" id="IPR045854">
    <property type="entry name" value="NO2/SO3_Rdtase_4Fe4S_sf"/>
</dbReference>
<dbReference type="InterPro" id="IPR036136">
    <property type="entry name" value="Nit/Sulf_reduc_fer-like_dom_sf"/>
</dbReference>
<dbReference type="KEGG" id="abu:Abu_2176"/>
<dbReference type="Gene3D" id="3.90.480.20">
    <property type="match status" value="1"/>
</dbReference>
<proteinExistence type="inferred from homology"/>
<evidence type="ECO:0000313" key="11">
    <source>
        <dbReference type="Proteomes" id="UP000001136"/>
    </source>
</evidence>
<evidence type="ECO:0000259" key="9">
    <source>
        <dbReference type="Pfam" id="PF03460"/>
    </source>
</evidence>
<dbReference type="InterPro" id="IPR051329">
    <property type="entry name" value="NIR_SIR_4Fe-4S"/>
</dbReference>
<comment type="similarity">
    <text evidence="1">Belongs to the nitrite and sulfite reductase 4Fe-4S domain family.</text>
</comment>
<dbReference type="SUPFAM" id="SSF55124">
    <property type="entry name" value="Nitrite/Sulfite reductase N-terminal domain-like"/>
    <property type="match status" value="1"/>
</dbReference>
<dbReference type="Pfam" id="PF03460">
    <property type="entry name" value="NIR_SIR_ferr"/>
    <property type="match status" value="1"/>
</dbReference>
<evidence type="ECO:0000313" key="10">
    <source>
        <dbReference type="EMBL" id="ABV68390.1"/>
    </source>
</evidence>
<dbReference type="GO" id="GO:0046872">
    <property type="term" value="F:metal ion binding"/>
    <property type="evidence" value="ECO:0007669"/>
    <property type="project" value="UniProtKB-KW"/>
</dbReference>
<dbReference type="InterPro" id="IPR005117">
    <property type="entry name" value="NiRdtase/SiRdtase_haem-b_fer"/>
</dbReference>
<dbReference type="eggNOG" id="COG0155">
    <property type="taxonomic scope" value="Bacteria"/>
</dbReference>
<keyword evidence="2" id="KW-0004">4Fe-4S</keyword>
<evidence type="ECO:0000256" key="4">
    <source>
        <dbReference type="ARBA" id="ARBA00022723"/>
    </source>
</evidence>
<dbReference type="AlphaFoldDB" id="A8EWR7"/>
<feature type="domain" description="Nitrite/Sulfite reductase ferredoxin-like" evidence="9">
    <location>
        <begin position="51"/>
        <end position="115"/>
    </location>
</feature>
<keyword evidence="7" id="KW-0411">Iron-sulfur</keyword>
<protein>
    <submittedName>
        <fullName evidence="10">Sulfite reductase, iron-sulfur subunit</fullName>
        <ecNumber evidence="10">1.7.7.1</ecNumber>
    </submittedName>
</protein>
<dbReference type="PANTHER" id="PTHR32439">
    <property type="entry name" value="FERREDOXIN--NITRITE REDUCTASE, CHLOROPLASTIC"/>
    <property type="match status" value="1"/>
</dbReference>
<feature type="domain" description="Nitrite/sulphite reductase 4Fe-4S" evidence="8">
    <location>
        <begin position="124"/>
        <end position="262"/>
    </location>
</feature>
<keyword evidence="5 10" id="KW-0560">Oxidoreductase</keyword>
<dbReference type="Pfam" id="PF01077">
    <property type="entry name" value="NIR_SIR"/>
    <property type="match status" value="1"/>
</dbReference>
<keyword evidence="3" id="KW-0349">Heme</keyword>
<dbReference type="SUPFAM" id="SSF56014">
    <property type="entry name" value="Nitrite and sulphite reductase 4Fe-4S domain-like"/>
    <property type="match status" value="1"/>
</dbReference>
<keyword evidence="11" id="KW-1185">Reference proteome</keyword>
<dbReference type="Gene3D" id="3.30.413.10">
    <property type="entry name" value="Sulfite Reductase Hemoprotein, domain 1"/>
    <property type="match status" value="1"/>
</dbReference>
<accession>A8EWR7</accession>
<evidence type="ECO:0000256" key="3">
    <source>
        <dbReference type="ARBA" id="ARBA00022617"/>
    </source>
</evidence>
<evidence type="ECO:0000256" key="7">
    <source>
        <dbReference type="ARBA" id="ARBA00023014"/>
    </source>
</evidence>
<dbReference type="RefSeq" id="WP_012148034.1">
    <property type="nucleotide sequence ID" value="NC_009850.1"/>
</dbReference>
<keyword evidence="6" id="KW-0408">Iron</keyword>
<dbReference type="Proteomes" id="UP000001136">
    <property type="component" value="Chromosome"/>
</dbReference>
<keyword evidence="4" id="KW-0479">Metal-binding</keyword>